<keyword evidence="1" id="KW-0223">Dioxygenase</keyword>
<gene>
    <name evidence="1" type="ORF">KME60_15415</name>
</gene>
<dbReference type="Proteomes" id="UP000729701">
    <property type="component" value="Unassembled WGS sequence"/>
</dbReference>
<accession>A0A951UTN8</accession>
<dbReference type="EMBL" id="JAHHGZ010000015">
    <property type="protein sequence ID" value="MBW4668771.1"/>
    <property type="molecule type" value="Genomic_DNA"/>
</dbReference>
<dbReference type="GO" id="GO:0005506">
    <property type="term" value="F:iron ion binding"/>
    <property type="evidence" value="ECO:0007669"/>
    <property type="project" value="UniProtKB-ARBA"/>
</dbReference>
<dbReference type="Gene3D" id="2.60.120.620">
    <property type="entry name" value="q2cbj1_9rhob like domain"/>
    <property type="match status" value="1"/>
</dbReference>
<dbReference type="Pfam" id="PF05721">
    <property type="entry name" value="PhyH"/>
    <property type="match status" value="1"/>
</dbReference>
<protein>
    <submittedName>
        <fullName evidence="1">Phytanoyl-CoA dioxygenase family protein</fullName>
    </submittedName>
</protein>
<dbReference type="GO" id="GO:0016706">
    <property type="term" value="F:2-oxoglutarate-dependent dioxygenase activity"/>
    <property type="evidence" value="ECO:0007669"/>
    <property type="project" value="UniProtKB-ARBA"/>
</dbReference>
<organism evidence="1 2">
    <name type="scientific">Cyanomargarita calcarea GSE-NOS-MK-12-04C</name>
    <dbReference type="NCBI Taxonomy" id="2839659"/>
    <lineage>
        <taxon>Bacteria</taxon>
        <taxon>Bacillati</taxon>
        <taxon>Cyanobacteriota</taxon>
        <taxon>Cyanophyceae</taxon>
        <taxon>Nostocales</taxon>
        <taxon>Cyanomargaritaceae</taxon>
        <taxon>Cyanomargarita</taxon>
    </lineage>
</organism>
<name>A0A951UTN8_9CYAN</name>
<sequence length="318" mass="36544">MKNISAKDLLVDYSISNENDLFESDLLAQQLLDEFGCFLAKGLLNNGEIDLIHHDIRQLISLRMQRTGLKKETLVDKLSQFDDGLQILRQLESAYVNELMSKDIVNYQTSNQLEYAHSEVIANACRTLLSVQQINVHSELVRLSKKLMSTSTVMVHMSYDLRVDYPYGDRYLFPWHQDYPVIQDSEDALVYWIPLRDVGEENGCLHVAPGSHRMGVLPQLPQREEDAASATIPDDSILSQFPRIRVPMFSGDVLVFSTLMLHASGTNRSNYPRWSLQVRHGNFEHPKAILRNWPNSSVWNVPFQESHPEYVIEERNSE</sequence>
<keyword evidence="1" id="KW-0560">Oxidoreductase</keyword>
<evidence type="ECO:0000313" key="2">
    <source>
        <dbReference type="Proteomes" id="UP000729701"/>
    </source>
</evidence>
<dbReference type="AlphaFoldDB" id="A0A951UTN8"/>
<dbReference type="SUPFAM" id="SSF51197">
    <property type="entry name" value="Clavaminate synthase-like"/>
    <property type="match status" value="1"/>
</dbReference>
<evidence type="ECO:0000313" key="1">
    <source>
        <dbReference type="EMBL" id="MBW4668771.1"/>
    </source>
</evidence>
<dbReference type="PANTHER" id="PTHR20883:SF48">
    <property type="entry name" value="ECTOINE DIOXYGENASE"/>
    <property type="match status" value="1"/>
</dbReference>
<dbReference type="InterPro" id="IPR008775">
    <property type="entry name" value="Phytyl_CoA_dOase-like"/>
</dbReference>
<reference evidence="1" key="2">
    <citation type="journal article" date="2022" name="Microbiol. Resour. Announc.">
        <title>Metagenome Sequencing to Explore Phylogenomics of Terrestrial Cyanobacteria.</title>
        <authorList>
            <person name="Ward R.D."/>
            <person name="Stajich J.E."/>
            <person name="Johansen J.R."/>
            <person name="Huntemann M."/>
            <person name="Clum A."/>
            <person name="Foster B."/>
            <person name="Foster B."/>
            <person name="Roux S."/>
            <person name="Palaniappan K."/>
            <person name="Varghese N."/>
            <person name="Mukherjee S."/>
            <person name="Reddy T.B.K."/>
            <person name="Daum C."/>
            <person name="Copeland A."/>
            <person name="Chen I.A."/>
            <person name="Ivanova N.N."/>
            <person name="Kyrpides N.C."/>
            <person name="Shapiro N."/>
            <person name="Eloe-Fadrosh E.A."/>
            <person name="Pietrasiak N."/>
        </authorList>
    </citation>
    <scope>NUCLEOTIDE SEQUENCE</scope>
    <source>
        <strain evidence="1">GSE-NOS-MK-12-04C</strain>
    </source>
</reference>
<reference evidence="1" key="1">
    <citation type="submission" date="2021-05" db="EMBL/GenBank/DDBJ databases">
        <authorList>
            <person name="Pietrasiak N."/>
            <person name="Ward R."/>
            <person name="Stajich J.E."/>
            <person name="Kurbessoian T."/>
        </authorList>
    </citation>
    <scope>NUCLEOTIDE SEQUENCE</scope>
    <source>
        <strain evidence="1">GSE-NOS-MK-12-04C</strain>
    </source>
</reference>
<proteinExistence type="predicted"/>
<comment type="caution">
    <text evidence="1">The sequence shown here is derived from an EMBL/GenBank/DDBJ whole genome shotgun (WGS) entry which is preliminary data.</text>
</comment>
<dbReference type="PANTHER" id="PTHR20883">
    <property type="entry name" value="PHYTANOYL-COA DIOXYGENASE DOMAIN CONTAINING 1"/>
    <property type="match status" value="1"/>
</dbReference>